<name>A0A7C4TCM8_UNCW3</name>
<comment type="caution">
    <text evidence="1">The sequence shown here is derived from an EMBL/GenBank/DDBJ whole genome shotgun (WGS) entry which is preliminary data.</text>
</comment>
<dbReference type="EMBL" id="DTGZ01000156">
    <property type="protein sequence ID" value="HGV98284.1"/>
    <property type="molecule type" value="Genomic_DNA"/>
</dbReference>
<organism evidence="1">
    <name type="scientific">candidate division WOR-3 bacterium</name>
    <dbReference type="NCBI Taxonomy" id="2052148"/>
    <lineage>
        <taxon>Bacteria</taxon>
        <taxon>Bacteria division WOR-3</taxon>
    </lineage>
</organism>
<proteinExistence type="predicted"/>
<dbReference type="PANTHER" id="PTHR33383">
    <property type="entry name" value="MEMBRANE PROTEIN INSERTION EFFICIENCY FACTOR-RELATED"/>
    <property type="match status" value="1"/>
</dbReference>
<sequence>MLILSLILFLQYPKETNPLNIVFGTGINLYQKVISPSQGDVCNFSPSCSNFARKAIAKYGPFWGLLMAGDRLMRCHPGAFNYYDSYYSGIKDCKVYDPIENNYIFGEISKPDTLKSEW</sequence>
<dbReference type="PANTHER" id="PTHR33383:SF1">
    <property type="entry name" value="MEMBRANE PROTEIN INSERTION EFFICIENCY FACTOR-RELATED"/>
    <property type="match status" value="1"/>
</dbReference>
<protein>
    <submittedName>
        <fullName evidence="1">Membrane protein insertion efficiency factor YidD</fullName>
    </submittedName>
</protein>
<reference evidence="1" key="1">
    <citation type="journal article" date="2020" name="mSystems">
        <title>Genome- and Community-Level Interaction Insights into Carbon Utilization and Element Cycling Functions of Hydrothermarchaeota in Hydrothermal Sediment.</title>
        <authorList>
            <person name="Zhou Z."/>
            <person name="Liu Y."/>
            <person name="Xu W."/>
            <person name="Pan J."/>
            <person name="Luo Z.H."/>
            <person name="Li M."/>
        </authorList>
    </citation>
    <scope>NUCLEOTIDE SEQUENCE [LARGE SCALE GENOMIC DNA]</scope>
    <source>
        <strain evidence="1">SpSt-774</strain>
    </source>
</reference>
<gene>
    <name evidence="1" type="ORF">ENV60_08320</name>
</gene>
<accession>A0A7C4TCM8</accession>
<dbReference type="AlphaFoldDB" id="A0A7C4TCM8"/>
<dbReference type="Pfam" id="PF01809">
    <property type="entry name" value="YidD"/>
    <property type="match status" value="1"/>
</dbReference>
<dbReference type="InterPro" id="IPR002696">
    <property type="entry name" value="Membr_insert_effic_factor_YidD"/>
</dbReference>
<evidence type="ECO:0000313" key="1">
    <source>
        <dbReference type="EMBL" id="HGV98284.1"/>
    </source>
</evidence>
<dbReference type="NCBIfam" id="TIGR00278">
    <property type="entry name" value="membrane protein insertion efficiency factor YidD"/>
    <property type="match status" value="1"/>
</dbReference>
<dbReference type="SMART" id="SM01234">
    <property type="entry name" value="Haemolytic"/>
    <property type="match status" value="1"/>
</dbReference>